<evidence type="ECO:0000256" key="3">
    <source>
        <dbReference type="ARBA" id="ARBA00022729"/>
    </source>
</evidence>
<keyword evidence="3" id="KW-0732">Signal</keyword>
<gene>
    <name evidence="4" type="ORF">DWY99_03620</name>
</gene>
<organism evidence="4 5">
    <name type="scientific">[Clostridium] leptum</name>
    <dbReference type="NCBI Taxonomy" id="1535"/>
    <lineage>
        <taxon>Bacteria</taxon>
        <taxon>Bacillati</taxon>
        <taxon>Bacillota</taxon>
        <taxon>Clostridia</taxon>
        <taxon>Eubacteriales</taxon>
        <taxon>Oscillospiraceae</taxon>
        <taxon>Oscillospiraceae incertae sedis</taxon>
    </lineage>
</organism>
<reference evidence="4 5" key="1">
    <citation type="submission" date="2018-08" db="EMBL/GenBank/DDBJ databases">
        <title>A genome reference for cultivated species of the human gut microbiota.</title>
        <authorList>
            <person name="Zou Y."/>
            <person name="Xue W."/>
            <person name="Luo G."/>
        </authorList>
    </citation>
    <scope>NUCLEOTIDE SEQUENCE [LARGE SCALE GENOMIC DNA]</scope>
    <source>
        <strain evidence="4 5">AF28-26</strain>
    </source>
</reference>
<evidence type="ECO:0000313" key="4">
    <source>
        <dbReference type="EMBL" id="RGQ43089.1"/>
    </source>
</evidence>
<evidence type="ECO:0000313" key="5">
    <source>
        <dbReference type="Proteomes" id="UP000284751"/>
    </source>
</evidence>
<accession>A0A412AZG6</accession>
<dbReference type="InterPro" id="IPR006059">
    <property type="entry name" value="SBP"/>
</dbReference>
<name>A0A412AZG6_9FIRM</name>
<dbReference type="PANTHER" id="PTHR43649:SF34">
    <property type="entry name" value="ABC TRANSPORTER PERIPLASMIC-BINDING PROTEIN YCJN-RELATED"/>
    <property type="match status" value="1"/>
</dbReference>
<dbReference type="InterPro" id="IPR050490">
    <property type="entry name" value="Bact_solute-bd_prot1"/>
</dbReference>
<proteinExistence type="inferred from homology"/>
<evidence type="ECO:0000256" key="2">
    <source>
        <dbReference type="ARBA" id="ARBA00022448"/>
    </source>
</evidence>
<keyword evidence="2" id="KW-0813">Transport</keyword>
<dbReference type="Pfam" id="PF01547">
    <property type="entry name" value="SBP_bac_1"/>
    <property type="match status" value="1"/>
</dbReference>
<protein>
    <submittedName>
        <fullName evidence="4">Extracellular solute-binding protein</fullName>
    </submittedName>
</protein>
<evidence type="ECO:0000256" key="1">
    <source>
        <dbReference type="ARBA" id="ARBA00008520"/>
    </source>
</evidence>
<sequence>MVDLKKFSGEHLTIALHRGEIDDPPIRDWAERFYEDTGITIDVIDVKPQEYLCQLMAGGRNRKSPYNLIASAPIWLNQLVVPGYYEDLAYLYANRELTMEETVYGMENDFFKNYMEYAAWYDPESQMPKSGKDSMLMAVPGTHTGCQILICRTDILDQYGFQIPETWEEFNEVVKRISQPKKGFYGTSLCGDRQGALPIIDWYPRLTSQGGRQFRGTVGERNLHSCALSEEGIRAYEWILDILPYTPDDYIHYTLKDGERDMLQGKIGMQINTTAFVFPDVYWDSQRSQVADRIEAVPVPGVGKYRGVAYGGGWAWSIMAAEEKKEAAWLAAQYFSSPEFDQYRCIRYGITPIRRSTIRNDTVRKAQPWVGCLEDIIDRAVEPEYFYLPEIYRIADIINRHLTQGIAAQRPAEKVLAELDQEVNELLRLGGWQL</sequence>
<comment type="caution">
    <text evidence="4">The sequence shown here is derived from an EMBL/GenBank/DDBJ whole genome shotgun (WGS) entry which is preliminary data.</text>
</comment>
<dbReference type="SUPFAM" id="SSF53850">
    <property type="entry name" value="Periplasmic binding protein-like II"/>
    <property type="match status" value="1"/>
</dbReference>
<comment type="similarity">
    <text evidence="1">Belongs to the bacterial solute-binding protein 1 family.</text>
</comment>
<dbReference type="Gene3D" id="3.40.190.10">
    <property type="entry name" value="Periplasmic binding protein-like II"/>
    <property type="match status" value="2"/>
</dbReference>
<dbReference type="EMBL" id="QRTC01000008">
    <property type="protein sequence ID" value="RGQ43089.1"/>
    <property type="molecule type" value="Genomic_DNA"/>
</dbReference>
<dbReference type="AlphaFoldDB" id="A0A412AZG6"/>
<dbReference type="Proteomes" id="UP000284751">
    <property type="component" value="Unassembled WGS sequence"/>
</dbReference>
<dbReference type="PANTHER" id="PTHR43649">
    <property type="entry name" value="ARABINOSE-BINDING PROTEIN-RELATED"/>
    <property type="match status" value="1"/>
</dbReference>